<comment type="caution">
    <text evidence="25">The sequence shown here is derived from an EMBL/GenBank/DDBJ whole genome shotgun (WGS) entry which is preliminary data.</text>
</comment>
<keyword evidence="6" id="KW-0723">Serine/threonine-protein kinase</keyword>
<comment type="catalytic activity">
    <reaction evidence="21">
        <text>L-seryl-[protein] + ATP = O-phospho-L-seryl-[protein] + ADP + H(+)</text>
        <dbReference type="Rhea" id="RHEA:17989"/>
        <dbReference type="Rhea" id="RHEA-COMP:9863"/>
        <dbReference type="Rhea" id="RHEA-COMP:11604"/>
        <dbReference type="ChEBI" id="CHEBI:15378"/>
        <dbReference type="ChEBI" id="CHEBI:29999"/>
        <dbReference type="ChEBI" id="CHEBI:30616"/>
        <dbReference type="ChEBI" id="CHEBI:83421"/>
        <dbReference type="ChEBI" id="CHEBI:456216"/>
        <dbReference type="EC" id="2.7.11.1"/>
    </reaction>
</comment>
<keyword evidence="13 22" id="KW-0547">Nucleotide-binding</keyword>
<keyword evidence="17 23" id="KW-0472">Membrane</keyword>
<gene>
    <name evidence="25" type="ORF">RND81_12G088500</name>
</gene>
<comment type="catalytic activity">
    <reaction evidence="20">
        <text>L-threonyl-[protein] + ATP = O-phospho-L-threonyl-[protein] + ADP + H(+)</text>
        <dbReference type="Rhea" id="RHEA:46608"/>
        <dbReference type="Rhea" id="RHEA-COMP:11060"/>
        <dbReference type="Rhea" id="RHEA-COMP:11605"/>
        <dbReference type="ChEBI" id="CHEBI:15378"/>
        <dbReference type="ChEBI" id="CHEBI:30013"/>
        <dbReference type="ChEBI" id="CHEBI:30616"/>
        <dbReference type="ChEBI" id="CHEBI:61977"/>
        <dbReference type="ChEBI" id="CHEBI:456216"/>
        <dbReference type="EC" id="2.7.11.1"/>
    </reaction>
</comment>
<dbReference type="InterPro" id="IPR001245">
    <property type="entry name" value="Ser-Thr/Tyr_kinase_cat_dom"/>
</dbReference>
<dbReference type="FunFam" id="1.10.510.10:FF:000358">
    <property type="entry name" value="Putative leucine-rich repeat receptor-like serine/threonine-protein kinase"/>
    <property type="match status" value="1"/>
</dbReference>
<protein>
    <recommendedName>
        <fullName evidence="4">non-specific serine/threonine protein kinase</fullName>
        <ecNumber evidence="4">2.7.11.1</ecNumber>
    </recommendedName>
</protein>
<dbReference type="SUPFAM" id="SSF52058">
    <property type="entry name" value="L domain-like"/>
    <property type="match status" value="2"/>
</dbReference>
<dbReference type="InterPro" id="IPR008271">
    <property type="entry name" value="Ser/Thr_kinase_AS"/>
</dbReference>
<sequence length="1021" mass="112553">MGAFIKVEKYFHNLCKISPIFLFHFIIILRHLATARPVDSAQQVGNETDHSALLAIKSRLVGHDAGVLSSWNHSRHHCSWDGVTCGRKHNRVIGLALNSRGFVGSISPFIGNLSFLEDVELYNNSLVGHIPPEFGRLFRLQTLWIYNNTLDGEIPANLSACVNLQQLSIGSNKLEGKLPTELRALSKLKLLAVHANRFSGRLFEVISNITSLEIISASDNGFTGNIATDIGKMLNLDTLIVSRNEFSGTIPTSILNCTILETLFINSNKLHGEVPPDIGLRLSYLKSLELSSNQFSGVFPNSILNLTGIEYLGLDTNNFVGSVPKGFGHFPNLWYLDLSFNNLKSNINFVSNLANSTQLEMLQLSGNEFSGILPESVANFSTHLQILLLGKNNIKGQIPAGITNLINLELLILTENAFIGSIPRDLGKLPKIEWLSLGFNRLTGNIPNSFKNLTYLSKVLLNDNHFQGTIPSSLGSCPSLLYLDMSSNRLNGTLLDALFNGSSKFISLLIHDNLLVGSIPFEIGMQTNLVEFSVSKNKLSGTIPDSFGECSSLQSLDMHNNVLSGYIPPTFRTLGSLQIIDLSENNFSGTIPNYFSEFPLKLLNLSYNDFEGKVPTAGVFANKSAVMLDGNNKLCGGKANLHLRRCMQRKEKKPRRNTSHTLKLTIFIICPLVGLVGIIATWLYLTCQRKKRVPVSSDLMKETLIKVSYDMLLKATNGFASQNLVGAGSFGSVYRGILDGSTVAIKVLKLQTRGASKSFMAECKALRNVRHRNLVGIITACSSIDYQRNDFKALIYEFMANGNLDGRLYGDGDEKPTLLQRVDIAIDVAHALSYLHHDCEIPIVHRDLKPTNILLDDNMVARVGDFGLSKFIVDPQHPNQSSSVGVKGTIGYVAPEYGLGSEPSQDGDLYSYGIVVLELMTGKRPTDHMFQADYSLQLYAEAALPENVLQIIDPVLLDNKISEEVDDIRAIQATEQRRVECMASVINVGVACSKHLPHDRMKISEVINKLQIARDNLCDNK</sequence>
<evidence type="ECO:0000256" key="21">
    <source>
        <dbReference type="ARBA" id="ARBA00048679"/>
    </source>
</evidence>
<evidence type="ECO:0000256" key="6">
    <source>
        <dbReference type="ARBA" id="ARBA00022527"/>
    </source>
</evidence>
<dbReference type="GO" id="GO:0004674">
    <property type="term" value="F:protein serine/threonine kinase activity"/>
    <property type="evidence" value="ECO:0007669"/>
    <property type="project" value="UniProtKB-KW"/>
</dbReference>
<dbReference type="InterPro" id="IPR001611">
    <property type="entry name" value="Leu-rich_rpt"/>
</dbReference>
<evidence type="ECO:0000256" key="2">
    <source>
        <dbReference type="ARBA" id="ARBA00004479"/>
    </source>
</evidence>
<comment type="subcellular location">
    <subcellularLocation>
        <location evidence="1">Cell membrane</location>
        <topology evidence="1">Single-pass membrane protein</topology>
    </subcellularLocation>
    <subcellularLocation>
        <location evidence="2">Membrane</location>
        <topology evidence="2">Single-pass type I membrane protein</topology>
    </subcellularLocation>
</comment>
<dbReference type="InterPro" id="IPR011009">
    <property type="entry name" value="Kinase-like_dom_sf"/>
</dbReference>
<evidence type="ECO:0000256" key="17">
    <source>
        <dbReference type="ARBA" id="ARBA00023136"/>
    </source>
</evidence>
<evidence type="ECO:0000256" key="14">
    <source>
        <dbReference type="ARBA" id="ARBA00022777"/>
    </source>
</evidence>
<organism evidence="25 26">
    <name type="scientific">Saponaria officinalis</name>
    <name type="common">Common soapwort</name>
    <name type="synonym">Lychnis saponaria</name>
    <dbReference type="NCBI Taxonomy" id="3572"/>
    <lineage>
        <taxon>Eukaryota</taxon>
        <taxon>Viridiplantae</taxon>
        <taxon>Streptophyta</taxon>
        <taxon>Embryophyta</taxon>
        <taxon>Tracheophyta</taxon>
        <taxon>Spermatophyta</taxon>
        <taxon>Magnoliopsida</taxon>
        <taxon>eudicotyledons</taxon>
        <taxon>Gunneridae</taxon>
        <taxon>Pentapetalae</taxon>
        <taxon>Caryophyllales</taxon>
        <taxon>Caryophyllaceae</taxon>
        <taxon>Caryophylleae</taxon>
        <taxon>Saponaria</taxon>
    </lineage>
</organism>
<feature type="transmembrane region" description="Helical" evidence="23">
    <location>
        <begin position="664"/>
        <end position="685"/>
    </location>
</feature>
<evidence type="ECO:0000256" key="10">
    <source>
        <dbReference type="ARBA" id="ARBA00022692"/>
    </source>
</evidence>
<keyword evidence="14" id="KW-0418">Kinase</keyword>
<name>A0AAW1H8B0_SAPOF</name>
<keyword evidence="7" id="KW-0597">Phosphoprotein</keyword>
<proteinExistence type="inferred from homology"/>
<evidence type="ECO:0000256" key="19">
    <source>
        <dbReference type="ARBA" id="ARBA00023180"/>
    </source>
</evidence>
<dbReference type="PROSITE" id="PS00108">
    <property type="entry name" value="PROTEIN_KINASE_ST"/>
    <property type="match status" value="1"/>
</dbReference>
<evidence type="ECO:0000256" key="13">
    <source>
        <dbReference type="ARBA" id="ARBA00022741"/>
    </source>
</evidence>
<dbReference type="Gene3D" id="1.10.510.10">
    <property type="entry name" value="Transferase(Phosphotransferase) domain 1"/>
    <property type="match status" value="1"/>
</dbReference>
<dbReference type="PANTHER" id="PTHR27008:SF499">
    <property type="entry name" value="OS06G0581500 PROTEIN"/>
    <property type="match status" value="1"/>
</dbReference>
<evidence type="ECO:0000256" key="1">
    <source>
        <dbReference type="ARBA" id="ARBA00004162"/>
    </source>
</evidence>
<evidence type="ECO:0000256" key="18">
    <source>
        <dbReference type="ARBA" id="ARBA00023170"/>
    </source>
</evidence>
<dbReference type="InterPro" id="IPR013210">
    <property type="entry name" value="LRR_N_plant-typ"/>
</dbReference>
<keyword evidence="9" id="KW-0808">Transferase</keyword>
<dbReference type="InterPro" id="IPR032675">
    <property type="entry name" value="LRR_dom_sf"/>
</dbReference>
<dbReference type="SMART" id="SM00220">
    <property type="entry name" value="S_TKc"/>
    <property type="match status" value="1"/>
</dbReference>
<dbReference type="EMBL" id="JBDFQZ010000012">
    <property type="protein sequence ID" value="KAK9672275.1"/>
    <property type="molecule type" value="Genomic_DNA"/>
</dbReference>
<evidence type="ECO:0000256" key="22">
    <source>
        <dbReference type="PROSITE-ProRule" id="PRU10141"/>
    </source>
</evidence>
<dbReference type="SUPFAM" id="SSF56112">
    <property type="entry name" value="Protein kinase-like (PK-like)"/>
    <property type="match status" value="1"/>
</dbReference>
<dbReference type="PANTHER" id="PTHR27008">
    <property type="entry name" value="OS04G0122200 PROTEIN"/>
    <property type="match status" value="1"/>
</dbReference>
<reference evidence="25" key="1">
    <citation type="submission" date="2024-03" db="EMBL/GenBank/DDBJ databases">
        <title>WGS assembly of Saponaria officinalis var. Norfolk2.</title>
        <authorList>
            <person name="Jenkins J."/>
            <person name="Shu S."/>
            <person name="Grimwood J."/>
            <person name="Barry K."/>
            <person name="Goodstein D."/>
            <person name="Schmutz J."/>
            <person name="Leebens-Mack J."/>
            <person name="Osbourn A."/>
        </authorList>
    </citation>
    <scope>NUCLEOTIDE SEQUENCE [LARGE SCALE GENOMIC DNA]</scope>
    <source>
        <strain evidence="25">JIC</strain>
    </source>
</reference>
<evidence type="ECO:0000256" key="15">
    <source>
        <dbReference type="ARBA" id="ARBA00022840"/>
    </source>
</evidence>
<evidence type="ECO:0000256" key="9">
    <source>
        <dbReference type="ARBA" id="ARBA00022679"/>
    </source>
</evidence>
<dbReference type="PROSITE" id="PS00107">
    <property type="entry name" value="PROTEIN_KINASE_ATP"/>
    <property type="match status" value="1"/>
</dbReference>
<dbReference type="FunFam" id="3.80.10.10:FF:000288">
    <property type="entry name" value="LRR receptor-like serine/threonine-protein kinase EFR"/>
    <property type="match status" value="1"/>
</dbReference>
<evidence type="ECO:0000256" key="12">
    <source>
        <dbReference type="ARBA" id="ARBA00022737"/>
    </source>
</evidence>
<dbReference type="Pfam" id="PF08263">
    <property type="entry name" value="LRRNT_2"/>
    <property type="match status" value="1"/>
</dbReference>
<evidence type="ECO:0000256" key="5">
    <source>
        <dbReference type="ARBA" id="ARBA00022475"/>
    </source>
</evidence>
<dbReference type="Pfam" id="PF13855">
    <property type="entry name" value="LRR_8"/>
    <property type="match status" value="2"/>
</dbReference>
<evidence type="ECO:0000256" key="20">
    <source>
        <dbReference type="ARBA" id="ARBA00047899"/>
    </source>
</evidence>
<evidence type="ECO:0000256" key="7">
    <source>
        <dbReference type="ARBA" id="ARBA00022553"/>
    </source>
</evidence>
<keyword evidence="12" id="KW-0677">Repeat</keyword>
<evidence type="ECO:0000256" key="3">
    <source>
        <dbReference type="ARBA" id="ARBA00008684"/>
    </source>
</evidence>
<dbReference type="Proteomes" id="UP001443914">
    <property type="component" value="Unassembled WGS sequence"/>
</dbReference>
<dbReference type="FunFam" id="3.80.10.10:FF:000095">
    <property type="entry name" value="LRR receptor-like serine/threonine-protein kinase GSO1"/>
    <property type="match status" value="1"/>
</dbReference>
<keyword evidence="11" id="KW-0732">Signal</keyword>
<accession>A0AAW1H8B0</accession>
<feature type="domain" description="Protein kinase" evidence="24">
    <location>
        <begin position="719"/>
        <end position="1012"/>
    </location>
</feature>
<keyword evidence="18" id="KW-0675">Receptor</keyword>
<dbReference type="InterPro" id="IPR051809">
    <property type="entry name" value="Plant_receptor-like_S/T_kinase"/>
</dbReference>
<dbReference type="Pfam" id="PF00560">
    <property type="entry name" value="LRR_1"/>
    <property type="match status" value="2"/>
</dbReference>
<dbReference type="InterPro" id="IPR000719">
    <property type="entry name" value="Prot_kinase_dom"/>
</dbReference>
<dbReference type="Pfam" id="PF07714">
    <property type="entry name" value="PK_Tyr_Ser-Thr"/>
    <property type="match status" value="1"/>
</dbReference>
<keyword evidence="19" id="KW-0325">Glycoprotein</keyword>
<keyword evidence="10 23" id="KW-0812">Transmembrane</keyword>
<evidence type="ECO:0000313" key="25">
    <source>
        <dbReference type="EMBL" id="KAK9672275.1"/>
    </source>
</evidence>
<comment type="similarity">
    <text evidence="3">Belongs to the protein kinase superfamily. Ser/Thr protein kinase family.</text>
</comment>
<keyword evidence="26" id="KW-1185">Reference proteome</keyword>
<dbReference type="PROSITE" id="PS50011">
    <property type="entry name" value="PROTEIN_KINASE_DOM"/>
    <property type="match status" value="1"/>
</dbReference>
<evidence type="ECO:0000259" key="24">
    <source>
        <dbReference type="PROSITE" id="PS50011"/>
    </source>
</evidence>
<dbReference type="AlphaFoldDB" id="A0AAW1H8B0"/>
<evidence type="ECO:0000256" key="8">
    <source>
        <dbReference type="ARBA" id="ARBA00022614"/>
    </source>
</evidence>
<keyword evidence="15 22" id="KW-0067">ATP-binding</keyword>
<dbReference type="GO" id="GO:0005524">
    <property type="term" value="F:ATP binding"/>
    <property type="evidence" value="ECO:0007669"/>
    <property type="project" value="UniProtKB-UniRule"/>
</dbReference>
<evidence type="ECO:0000256" key="23">
    <source>
        <dbReference type="SAM" id="Phobius"/>
    </source>
</evidence>
<dbReference type="GO" id="GO:0005886">
    <property type="term" value="C:plasma membrane"/>
    <property type="evidence" value="ECO:0007669"/>
    <property type="project" value="UniProtKB-SubCell"/>
</dbReference>
<dbReference type="Gene3D" id="3.80.10.10">
    <property type="entry name" value="Ribonuclease Inhibitor"/>
    <property type="match status" value="3"/>
</dbReference>
<evidence type="ECO:0000256" key="11">
    <source>
        <dbReference type="ARBA" id="ARBA00022729"/>
    </source>
</evidence>
<dbReference type="EC" id="2.7.11.1" evidence="4"/>
<dbReference type="FunFam" id="3.30.200.20:FF:000432">
    <property type="entry name" value="LRR receptor-like serine/threonine-protein kinase EFR"/>
    <property type="match status" value="1"/>
</dbReference>
<evidence type="ECO:0000313" key="26">
    <source>
        <dbReference type="Proteomes" id="UP001443914"/>
    </source>
</evidence>
<dbReference type="InterPro" id="IPR017441">
    <property type="entry name" value="Protein_kinase_ATP_BS"/>
</dbReference>
<feature type="binding site" evidence="22">
    <location>
        <position position="746"/>
    </location>
    <ligand>
        <name>ATP</name>
        <dbReference type="ChEBI" id="CHEBI:30616"/>
    </ligand>
</feature>
<keyword evidence="8" id="KW-0433">Leucine-rich repeat</keyword>
<dbReference type="Gene3D" id="3.30.200.20">
    <property type="entry name" value="Phosphorylase Kinase, domain 1"/>
    <property type="match status" value="1"/>
</dbReference>
<keyword evidence="5" id="KW-1003">Cell membrane</keyword>
<evidence type="ECO:0000256" key="4">
    <source>
        <dbReference type="ARBA" id="ARBA00012513"/>
    </source>
</evidence>
<keyword evidence="16 23" id="KW-1133">Transmembrane helix</keyword>
<evidence type="ECO:0000256" key="16">
    <source>
        <dbReference type="ARBA" id="ARBA00022989"/>
    </source>
</evidence>